<gene>
    <name evidence="1" type="ORF">SNOG_04903</name>
</gene>
<reference evidence="2" key="1">
    <citation type="journal article" date="2007" name="Plant Cell">
        <title>Dothideomycete-plant interactions illuminated by genome sequencing and EST analysis of the wheat pathogen Stagonospora nodorum.</title>
        <authorList>
            <person name="Hane J.K."/>
            <person name="Lowe R.G."/>
            <person name="Solomon P.S."/>
            <person name="Tan K.C."/>
            <person name="Schoch C.L."/>
            <person name="Spatafora J.W."/>
            <person name="Crous P.W."/>
            <person name="Kodira C."/>
            <person name="Birren B.W."/>
            <person name="Galagan J.E."/>
            <person name="Torriani S.F."/>
            <person name="McDonald B.A."/>
            <person name="Oliver R.P."/>
        </authorList>
    </citation>
    <scope>NUCLEOTIDE SEQUENCE [LARGE SCALE GENOMIC DNA]</scope>
    <source>
        <strain evidence="2">SN15 / ATCC MYA-4574 / FGSC 10173</strain>
    </source>
</reference>
<dbReference type="Proteomes" id="UP000001055">
    <property type="component" value="Unassembled WGS sequence"/>
</dbReference>
<dbReference type="KEGG" id="pno:SNOG_04903"/>
<proteinExistence type="predicted"/>
<organism evidence="1 2">
    <name type="scientific">Phaeosphaeria nodorum (strain SN15 / ATCC MYA-4574 / FGSC 10173)</name>
    <name type="common">Glume blotch fungus</name>
    <name type="synonym">Parastagonospora nodorum</name>
    <dbReference type="NCBI Taxonomy" id="321614"/>
    <lineage>
        <taxon>Eukaryota</taxon>
        <taxon>Fungi</taxon>
        <taxon>Dikarya</taxon>
        <taxon>Ascomycota</taxon>
        <taxon>Pezizomycotina</taxon>
        <taxon>Dothideomycetes</taxon>
        <taxon>Pleosporomycetidae</taxon>
        <taxon>Pleosporales</taxon>
        <taxon>Pleosporineae</taxon>
        <taxon>Phaeosphaeriaceae</taxon>
        <taxon>Parastagonospora</taxon>
    </lineage>
</organism>
<dbReference type="AlphaFoldDB" id="Q0UTL1"/>
<dbReference type="InParanoid" id="Q0UTL1"/>
<evidence type="ECO:0000313" key="2">
    <source>
        <dbReference type="Proteomes" id="UP000001055"/>
    </source>
</evidence>
<dbReference type="RefSeq" id="XP_001795316.1">
    <property type="nucleotide sequence ID" value="XM_001795264.1"/>
</dbReference>
<accession>Q0UTL1</accession>
<dbReference type="EMBL" id="CH445331">
    <property type="protein sequence ID" value="EAT87294.1"/>
    <property type="molecule type" value="Genomic_DNA"/>
</dbReference>
<sequence>MALRRPPLRSSIVSRKSAGVLHSPSPFMTCTNNVLSSISSHGSGCNSANYHETNINGVFQKHNRREVYLGRLVVAYDHIVPNARTVVSPDKCFLFGLVSYTKVTAEV</sequence>
<protein>
    <submittedName>
        <fullName evidence="1">Uncharacterized protein</fullName>
    </submittedName>
</protein>
<name>Q0UTL1_PHANO</name>
<evidence type="ECO:0000313" key="1">
    <source>
        <dbReference type="EMBL" id="EAT87294.1"/>
    </source>
</evidence>
<dbReference type="GeneID" id="5972191"/>